<sequence>MAAARRPLVARTRILIPTLVVVIVLIVLLGVFTRVYTDLLFFRSVGFGKVFNTALSTRILLFVVFGALMAAAVGTNLALAYKLRPPVRPLSLEQQNLERYRVAIEPYMVPILLAVSILFGIVAGISASGRWRTWLLWRNGESFGQRDAQFHRDISYYAFTYPFQRFLLGFLLTTVVLSLLVTLVTHYLFGGIRLQTQGERVVSAAKAHISVLLGLLALLKAWAYYLDRFGLVFSSRGTVNGASYTDTHAVLPAKLILLFISLLCAVLFIYNIFQRGWTLPLLSAGILVLSALVVGGIYPAIVQQFQVRPNEASREAPYISRNIAATRSAYGIDRIRPQAYDAANTPDTTELGADSATLSNARLLDPNVLSPTYDQLQQIRGYYGFPASLDIDRYTVAGPDGRSGTQDYVLSVRELDQNGLAQQQRNWINLHLTYTHGKGFVAAPANTVDSSGRPVFTEQNLPPIGPLNVQESRIYFGEMSPDYSIVGTRQAEIDGPGATSGSQATTSYDGDGGVSIGSTLRRALFALRFQEKNILLSSDITDSSRILYVRNPRDRVSKVAPWLTLDGDPYPAVVDGRVTWILDGYTTTDGYPYAERRTLGSVTADAVTNRASNRPGQAANEVNYIRNSVKVTVDAYNGTVTLYAWDEADPVLKTWMKAFPGTVKAKKDIPASLLSHLRYPEDLFKVQRDLIASYHVTDPREFYSQEDFWAVSPSPDDQNQTQPPFYVYSQLIGQSQPSFNLTSPLLARGSSKLAAYMAVSSDPGNYGEFQVLQLPKGVTINGPVQVQNLIESNAKISQELSLLRGQGSRTIQGNLLTLPVAGGLLYVEPYYVQARENAVYPTLQRVAAVFGENIGFAPTLSEALGQVFGTATGPPSAGTGGTGTGGNVPPSSTSDPQIRQAITDADRAFTAGQEALKKDPPDFTAYGTAQKDLSDALDRLARLAGAAPSSPVSPSPSPSPSSPSQPAPAAPPPSTPAPAAAPTSVLLPGAPASTASARAPSG</sequence>
<dbReference type="PANTHER" id="PTHR39344:SF1">
    <property type="entry name" value="UPF0182 PROTEIN SLL1060"/>
    <property type="match status" value="1"/>
</dbReference>
<dbReference type="NCBIfam" id="NF000825">
    <property type="entry name" value="PRK00068.1"/>
    <property type="match status" value="1"/>
</dbReference>
<dbReference type="PANTHER" id="PTHR39344">
    <property type="entry name" value="UPF0182 PROTEIN SLL1060"/>
    <property type="match status" value="1"/>
</dbReference>
<feature type="transmembrane region" description="Helical" evidence="5">
    <location>
        <begin position="12"/>
        <end position="32"/>
    </location>
</feature>
<evidence type="ECO:0000256" key="6">
    <source>
        <dbReference type="SAM" id="MobiDB-lite"/>
    </source>
</evidence>
<evidence type="ECO:0000313" key="7">
    <source>
        <dbReference type="EMBL" id="SBW19448.1"/>
    </source>
</evidence>
<keyword evidence="8" id="KW-1185">Reference proteome</keyword>
<organism evidence="7 8">
    <name type="scientific">Candidatus Protofrankia californiensis</name>
    <dbReference type="NCBI Taxonomy" id="1839754"/>
    <lineage>
        <taxon>Bacteria</taxon>
        <taxon>Bacillati</taxon>
        <taxon>Actinomycetota</taxon>
        <taxon>Actinomycetes</taxon>
        <taxon>Frankiales</taxon>
        <taxon>Frankiaceae</taxon>
        <taxon>Protofrankia</taxon>
    </lineage>
</organism>
<proteinExistence type="inferred from homology"/>
<gene>
    <name evidence="7" type="ORF">FDG2_1396</name>
</gene>
<dbReference type="GO" id="GO:0005886">
    <property type="term" value="C:plasma membrane"/>
    <property type="evidence" value="ECO:0007669"/>
    <property type="project" value="UniProtKB-SubCell"/>
</dbReference>
<protein>
    <recommendedName>
        <fullName evidence="5">UPF0182 protein FDG2_1396</fullName>
    </recommendedName>
</protein>
<feature type="region of interest" description="Disordered" evidence="6">
    <location>
        <begin position="867"/>
        <end position="897"/>
    </location>
</feature>
<dbReference type="InterPro" id="IPR005372">
    <property type="entry name" value="UPF0182"/>
</dbReference>
<feature type="transmembrane region" description="Helical" evidence="5">
    <location>
        <begin position="255"/>
        <end position="273"/>
    </location>
</feature>
<feature type="transmembrane region" description="Helical" evidence="5">
    <location>
        <begin position="280"/>
        <end position="301"/>
    </location>
</feature>
<comment type="similarity">
    <text evidence="5">Belongs to the UPF0182 family.</text>
</comment>
<dbReference type="Proteomes" id="UP000199013">
    <property type="component" value="Unassembled WGS sequence"/>
</dbReference>
<name>A0A1C3NVK6_9ACTN</name>
<dbReference type="Pfam" id="PF03699">
    <property type="entry name" value="UPF0182"/>
    <property type="match status" value="1"/>
</dbReference>
<keyword evidence="3 5" id="KW-1133">Transmembrane helix</keyword>
<evidence type="ECO:0000256" key="4">
    <source>
        <dbReference type="ARBA" id="ARBA00023136"/>
    </source>
</evidence>
<feature type="compositionally biased region" description="Pro residues" evidence="6">
    <location>
        <begin position="951"/>
        <end position="976"/>
    </location>
</feature>
<dbReference type="EMBL" id="FLUV01000584">
    <property type="protein sequence ID" value="SBW19448.1"/>
    <property type="molecule type" value="Genomic_DNA"/>
</dbReference>
<dbReference type="HAMAP" id="MF_01600">
    <property type="entry name" value="UPF0182"/>
    <property type="match status" value="1"/>
</dbReference>
<dbReference type="GO" id="GO:0005576">
    <property type="term" value="C:extracellular region"/>
    <property type="evidence" value="ECO:0007669"/>
    <property type="project" value="TreeGrafter"/>
</dbReference>
<reference evidence="8" key="1">
    <citation type="submission" date="2016-02" db="EMBL/GenBank/DDBJ databases">
        <authorList>
            <person name="Wibberg D."/>
        </authorList>
    </citation>
    <scope>NUCLEOTIDE SEQUENCE [LARGE SCALE GENOMIC DNA]</scope>
</reference>
<feature type="compositionally biased region" description="Low complexity" evidence="6">
    <location>
        <begin position="977"/>
        <end position="1002"/>
    </location>
</feature>
<keyword evidence="4 5" id="KW-0472">Membrane</keyword>
<keyword evidence="1 5" id="KW-1003">Cell membrane</keyword>
<feature type="region of interest" description="Disordered" evidence="6">
    <location>
        <begin position="939"/>
        <end position="1002"/>
    </location>
</feature>
<evidence type="ECO:0000256" key="2">
    <source>
        <dbReference type="ARBA" id="ARBA00022692"/>
    </source>
</evidence>
<accession>A0A1C3NVK6</accession>
<feature type="transmembrane region" description="Helical" evidence="5">
    <location>
        <begin position="201"/>
        <end position="225"/>
    </location>
</feature>
<feature type="transmembrane region" description="Helical" evidence="5">
    <location>
        <begin position="166"/>
        <end position="189"/>
    </location>
</feature>
<evidence type="ECO:0000313" key="8">
    <source>
        <dbReference type="Proteomes" id="UP000199013"/>
    </source>
</evidence>
<evidence type="ECO:0000256" key="1">
    <source>
        <dbReference type="ARBA" id="ARBA00022475"/>
    </source>
</evidence>
<evidence type="ECO:0000256" key="3">
    <source>
        <dbReference type="ARBA" id="ARBA00022989"/>
    </source>
</evidence>
<dbReference type="AlphaFoldDB" id="A0A1C3NVK6"/>
<feature type="transmembrane region" description="Helical" evidence="5">
    <location>
        <begin position="59"/>
        <end position="81"/>
    </location>
</feature>
<evidence type="ECO:0000256" key="5">
    <source>
        <dbReference type="HAMAP-Rule" id="MF_01600"/>
    </source>
</evidence>
<feature type="transmembrane region" description="Helical" evidence="5">
    <location>
        <begin position="102"/>
        <end position="127"/>
    </location>
</feature>
<keyword evidence="2 5" id="KW-0812">Transmembrane</keyword>
<comment type="subcellular location">
    <subcellularLocation>
        <location evidence="5">Cell membrane</location>
        <topology evidence="5">Multi-pass membrane protein</topology>
    </subcellularLocation>
</comment>